<dbReference type="Gene3D" id="3.40.50.300">
    <property type="entry name" value="P-loop containing nucleotide triphosphate hydrolases"/>
    <property type="match status" value="1"/>
</dbReference>
<evidence type="ECO:0000256" key="3">
    <source>
        <dbReference type="ARBA" id="ARBA00022840"/>
    </source>
</evidence>
<dbReference type="InterPro" id="IPR027417">
    <property type="entry name" value="P-loop_NTPase"/>
</dbReference>
<dbReference type="GO" id="GO:0005524">
    <property type="term" value="F:ATP binding"/>
    <property type="evidence" value="ECO:0007669"/>
    <property type="project" value="UniProtKB-KW"/>
</dbReference>
<dbReference type="SUPFAM" id="SSF52540">
    <property type="entry name" value="P-loop containing nucleoside triphosphate hydrolases"/>
    <property type="match status" value="1"/>
</dbReference>
<name>A0A5B9DIQ2_9HYPH</name>
<dbReference type="CDD" id="cd19481">
    <property type="entry name" value="RecA-like_protease"/>
    <property type="match status" value="1"/>
</dbReference>
<keyword evidence="3 4" id="KW-0067">ATP-binding</keyword>
<dbReference type="InterPro" id="IPR003959">
    <property type="entry name" value="ATPase_AAA_core"/>
</dbReference>
<dbReference type="PANTHER" id="PTHR23073">
    <property type="entry name" value="26S PROTEASOME REGULATORY SUBUNIT"/>
    <property type="match status" value="1"/>
</dbReference>
<dbReference type="EMBL" id="CP041690">
    <property type="protein sequence ID" value="QEE19171.1"/>
    <property type="molecule type" value="Genomic_DNA"/>
</dbReference>
<dbReference type="Pfam" id="PF00004">
    <property type="entry name" value="AAA"/>
    <property type="match status" value="1"/>
</dbReference>
<dbReference type="Proteomes" id="UP000321062">
    <property type="component" value="Chromosome"/>
</dbReference>
<organism evidence="4 5">
    <name type="scientific">Paradevosia tibetensis</name>
    <dbReference type="NCBI Taxonomy" id="1447062"/>
    <lineage>
        <taxon>Bacteria</taxon>
        <taxon>Pseudomonadati</taxon>
        <taxon>Pseudomonadota</taxon>
        <taxon>Alphaproteobacteria</taxon>
        <taxon>Hyphomicrobiales</taxon>
        <taxon>Devosiaceae</taxon>
        <taxon>Paradevosia</taxon>
    </lineage>
</organism>
<dbReference type="AlphaFoldDB" id="A0A5B9DIQ2"/>
<dbReference type="OrthoDB" id="7438987at2"/>
<comment type="similarity">
    <text evidence="1">Belongs to the AAA ATPase family.</text>
</comment>
<dbReference type="RefSeq" id="WP_147654987.1">
    <property type="nucleotide sequence ID" value="NZ_BMFM01000001.1"/>
</dbReference>
<gene>
    <name evidence="4" type="ORF">FNA67_02830</name>
</gene>
<protein>
    <submittedName>
        <fullName evidence="4">ATP-binding protein</fullName>
    </submittedName>
</protein>
<sequence>MDQFDIVLALARTAASGDSERARHQIQRLVQALEKSAPDQADRLGRLLTREAKRQEVAPMALEQMRATAAPSPILPGEKLGRATPLPHDRETATPLARIVFPEDNAGLVPVLAPVLADALDDLVGEWGRTEELAALGVQPNMRCLLYGKPGVGKTMVARYIGAKLGLPIVEARLDGLVSSFLGTTARNIGALFDFADRYRCILFLDEFDAIAKARDDSQEVGEIKRVVNALLQCLDARGRRGFTLAATNHEHLLDPAVWRRFEGRIEILPPDAEARHSLLSRFLQPLVLGDAEMKMLVWMTEGMSGADLETLISGGKRFLVMQEAGGSNGSRRRGLLAALRRQAMLSGQLFGEERRRLLLGTNDDLAAELVTEAGLTQREAGLLVGMSQSTISRRRRNVANNDEGRASGG</sequence>
<dbReference type="GO" id="GO:0016887">
    <property type="term" value="F:ATP hydrolysis activity"/>
    <property type="evidence" value="ECO:0007669"/>
    <property type="project" value="InterPro"/>
</dbReference>
<dbReference type="Gene3D" id="1.10.8.60">
    <property type="match status" value="1"/>
</dbReference>
<accession>A0A5B9DIQ2</accession>
<evidence type="ECO:0000313" key="4">
    <source>
        <dbReference type="EMBL" id="QEE19171.1"/>
    </source>
</evidence>
<dbReference type="SMART" id="SM00382">
    <property type="entry name" value="AAA"/>
    <property type="match status" value="1"/>
</dbReference>
<dbReference type="KEGG" id="yti:FNA67_02830"/>
<keyword evidence="2" id="KW-0547">Nucleotide-binding</keyword>
<dbReference type="InterPro" id="IPR050221">
    <property type="entry name" value="26S_Proteasome_ATPase"/>
</dbReference>
<dbReference type="InterPro" id="IPR003593">
    <property type="entry name" value="AAA+_ATPase"/>
</dbReference>
<evidence type="ECO:0000256" key="2">
    <source>
        <dbReference type="ARBA" id="ARBA00022741"/>
    </source>
</evidence>
<reference evidence="4 5" key="1">
    <citation type="journal article" date="2015" name="Int. J. Syst. Evol. Microbiol.">
        <title>Youhaiella tibetensis gen. nov., sp. nov., isolated from subsurface sediment.</title>
        <authorList>
            <person name="Wang Y.X."/>
            <person name="Huang F.Q."/>
            <person name="Nogi Y."/>
            <person name="Pang S.J."/>
            <person name="Wang P.K."/>
            <person name="Lv J."/>
        </authorList>
    </citation>
    <scope>NUCLEOTIDE SEQUENCE [LARGE SCALE GENOMIC DNA]</scope>
    <source>
        <strain evidence="5">fig4</strain>
    </source>
</reference>
<proteinExistence type="inferred from homology"/>
<evidence type="ECO:0000313" key="5">
    <source>
        <dbReference type="Proteomes" id="UP000321062"/>
    </source>
</evidence>
<evidence type="ECO:0000256" key="1">
    <source>
        <dbReference type="ARBA" id="ARBA00006914"/>
    </source>
</evidence>
<keyword evidence="5" id="KW-1185">Reference proteome</keyword>